<comment type="caution">
    <text evidence="2">The sequence shown here is derived from an EMBL/GenBank/DDBJ whole genome shotgun (WGS) entry which is preliminary data.</text>
</comment>
<feature type="region of interest" description="Disordered" evidence="1">
    <location>
        <begin position="84"/>
        <end position="103"/>
    </location>
</feature>
<dbReference type="OrthoDB" id="2404301at2759"/>
<reference evidence="2" key="1">
    <citation type="submission" date="2021-06" db="EMBL/GenBank/DDBJ databases">
        <authorList>
            <person name="Kallberg Y."/>
            <person name="Tangrot J."/>
            <person name="Rosling A."/>
        </authorList>
    </citation>
    <scope>NUCLEOTIDE SEQUENCE</scope>
    <source>
        <strain evidence="2">MT106</strain>
    </source>
</reference>
<dbReference type="Proteomes" id="UP000789831">
    <property type="component" value="Unassembled WGS sequence"/>
</dbReference>
<feature type="compositionally biased region" description="Acidic residues" evidence="1">
    <location>
        <begin position="86"/>
        <end position="103"/>
    </location>
</feature>
<keyword evidence="3" id="KW-1185">Reference proteome</keyword>
<dbReference type="AlphaFoldDB" id="A0A9N9ELM2"/>
<dbReference type="EMBL" id="CAJVPL010010038">
    <property type="protein sequence ID" value="CAG8679920.1"/>
    <property type="molecule type" value="Genomic_DNA"/>
</dbReference>
<evidence type="ECO:0000313" key="2">
    <source>
        <dbReference type="EMBL" id="CAG8679920.1"/>
    </source>
</evidence>
<protein>
    <submittedName>
        <fullName evidence="2">2184_t:CDS:1</fullName>
    </submittedName>
</protein>
<evidence type="ECO:0000313" key="3">
    <source>
        <dbReference type="Proteomes" id="UP000789831"/>
    </source>
</evidence>
<sequence>MAQIRSFYISNIKNELTFFGQESSPNNLRKLVTSATFLFEDTMEDIEDAELEMDDINLSEHLEVINQLDIENVVHLNDKTFRNEESDINSEESQTDSEEEIDDEEFIIRSKKGQDIFDFNPEDLVTDL</sequence>
<accession>A0A9N9ELM2</accession>
<gene>
    <name evidence="2" type="ORF">AGERDE_LOCUS12626</name>
</gene>
<name>A0A9N9ELM2_9GLOM</name>
<feature type="non-terminal residue" evidence="2">
    <location>
        <position position="128"/>
    </location>
</feature>
<proteinExistence type="predicted"/>
<organism evidence="2 3">
    <name type="scientific">Ambispora gerdemannii</name>
    <dbReference type="NCBI Taxonomy" id="144530"/>
    <lineage>
        <taxon>Eukaryota</taxon>
        <taxon>Fungi</taxon>
        <taxon>Fungi incertae sedis</taxon>
        <taxon>Mucoromycota</taxon>
        <taxon>Glomeromycotina</taxon>
        <taxon>Glomeromycetes</taxon>
        <taxon>Archaeosporales</taxon>
        <taxon>Ambisporaceae</taxon>
        <taxon>Ambispora</taxon>
    </lineage>
</organism>
<evidence type="ECO:0000256" key="1">
    <source>
        <dbReference type="SAM" id="MobiDB-lite"/>
    </source>
</evidence>